<dbReference type="InterPro" id="IPR001320">
    <property type="entry name" value="Iontro_rcpt_C"/>
</dbReference>
<proteinExistence type="predicted"/>
<keyword evidence="7" id="KW-0325">Glycoprotein</keyword>
<keyword evidence="3 8" id="KW-0812">Transmembrane</keyword>
<reference evidence="11" key="3">
    <citation type="submission" date="2015-06" db="UniProtKB">
        <authorList>
            <consortium name="EnsemblMetazoa"/>
        </authorList>
    </citation>
    <scope>IDENTIFICATION</scope>
</reference>
<protein>
    <recommendedName>
        <fullName evidence="9">Ionotropic glutamate receptor C-terminal domain-containing protein</fullName>
    </recommendedName>
</protein>
<evidence type="ECO:0000256" key="3">
    <source>
        <dbReference type="ARBA" id="ARBA00022692"/>
    </source>
</evidence>
<dbReference type="OrthoDB" id="9997229at2759"/>
<dbReference type="PANTHER" id="PTHR42643:SF24">
    <property type="entry name" value="IONOTROPIC RECEPTOR 60A"/>
    <property type="match status" value="1"/>
</dbReference>
<reference evidence="10 12" key="2">
    <citation type="journal article" date="2013" name="Nature">
        <title>Insights into bilaterian evolution from three spiralian genomes.</title>
        <authorList>
            <person name="Simakov O."/>
            <person name="Marletaz F."/>
            <person name="Cho S.J."/>
            <person name="Edsinger-Gonzales E."/>
            <person name="Havlak P."/>
            <person name="Hellsten U."/>
            <person name="Kuo D.H."/>
            <person name="Larsson T."/>
            <person name="Lv J."/>
            <person name="Arendt D."/>
            <person name="Savage R."/>
            <person name="Osoegawa K."/>
            <person name="de Jong P."/>
            <person name="Grimwood J."/>
            <person name="Chapman J.A."/>
            <person name="Shapiro H."/>
            <person name="Aerts A."/>
            <person name="Otillar R.P."/>
            <person name="Terry A.Y."/>
            <person name="Boore J.L."/>
            <person name="Grigoriev I.V."/>
            <person name="Lindberg D.R."/>
            <person name="Seaver E.C."/>
            <person name="Weisblat D.A."/>
            <person name="Putnam N.H."/>
            <person name="Rokhsar D.S."/>
        </authorList>
    </citation>
    <scope>NUCLEOTIDE SEQUENCE</scope>
    <source>
        <strain evidence="10 12">I ESC-2004</strain>
    </source>
</reference>
<evidence type="ECO:0000256" key="2">
    <source>
        <dbReference type="ARBA" id="ARBA00022475"/>
    </source>
</evidence>
<evidence type="ECO:0000256" key="6">
    <source>
        <dbReference type="ARBA" id="ARBA00023170"/>
    </source>
</evidence>
<dbReference type="EnsemblMetazoa" id="CapteT107202">
    <property type="protein sequence ID" value="CapteP107202"/>
    <property type="gene ID" value="CapteG107202"/>
</dbReference>
<keyword evidence="5 8" id="KW-0472">Membrane</keyword>
<keyword evidence="6" id="KW-0675">Receptor</keyword>
<keyword evidence="12" id="KW-1185">Reference proteome</keyword>
<organism evidence="10">
    <name type="scientific">Capitella teleta</name>
    <name type="common">Polychaete worm</name>
    <dbReference type="NCBI Taxonomy" id="283909"/>
    <lineage>
        <taxon>Eukaryota</taxon>
        <taxon>Metazoa</taxon>
        <taxon>Spiralia</taxon>
        <taxon>Lophotrochozoa</taxon>
        <taxon>Annelida</taxon>
        <taxon>Polychaeta</taxon>
        <taxon>Sedentaria</taxon>
        <taxon>Scolecida</taxon>
        <taxon>Capitellidae</taxon>
        <taxon>Capitella</taxon>
    </lineage>
</organism>
<dbReference type="GO" id="GO:0005886">
    <property type="term" value="C:plasma membrane"/>
    <property type="evidence" value="ECO:0007669"/>
    <property type="project" value="UniProtKB-SubCell"/>
</dbReference>
<evidence type="ECO:0000259" key="9">
    <source>
        <dbReference type="Pfam" id="PF00060"/>
    </source>
</evidence>
<feature type="transmembrane region" description="Helical" evidence="8">
    <location>
        <begin position="36"/>
        <end position="58"/>
    </location>
</feature>
<dbReference type="GO" id="GO:0050906">
    <property type="term" value="P:detection of stimulus involved in sensory perception"/>
    <property type="evidence" value="ECO:0007669"/>
    <property type="project" value="UniProtKB-ARBA"/>
</dbReference>
<dbReference type="HOGENOM" id="CLU_2475237_0_0_1"/>
<dbReference type="STRING" id="283909.R7UIX8"/>
<dbReference type="GO" id="GO:0015276">
    <property type="term" value="F:ligand-gated monoatomic ion channel activity"/>
    <property type="evidence" value="ECO:0007669"/>
    <property type="project" value="InterPro"/>
</dbReference>
<evidence type="ECO:0000256" key="1">
    <source>
        <dbReference type="ARBA" id="ARBA00004651"/>
    </source>
</evidence>
<evidence type="ECO:0000256" key="7">
    <source>
        <dbReference type="ARBA" id="ARBA00023180"/>
    </source>
</evidence>
<evidence type="ECO:0000313" key="11">
    <source>
        <dbReference type="EnsemblMetazoa" id="CapteP107202"/>
    </source>
</evidence>
<keyword evidence="4 8" id="KW-1133">Transmembrane helix</keyword>
<evidence type="ECO:0000256" key="4">
    <source>
        <dbReference type="ARBA" id="ARBA00022989"/>
    </source>
</evidence>
<keyword evidence="2" id="KW-1003">Cell membrane</keyword>
<dbReference type="AlphaFoldDB" id="R7UIX8"/>
<dbReference type="InterPro" id="IPR052192">
    <property type="entry name" value="Insect_Ionotropic_Sensory_Rcpt"/>
</dbReference>
<sequence length="88" mass="9771">MVETVKLSLWFVYGAMLQQGSDWLADTQAARCLVGFWWFFCLVVTAIYTGNLIAVLAVPKSSLPIETLEDLANQEFYKYGTIDGAALS</sequence>
<feature type="non-terminal residue" evidence="10">
    <location>
        <position position="88"/>
    </location>
</feature>
<comment type="subcellular location">
    <subcellularLocation>
        <location evidence="1">Cell membrane</location>
        <topology evidence="1">Multi-pass membrane protein</topology>
    </subcellularLocation>
</comment>
<evidence type="ECO:0000256" key="8">
    <source>
        <dbReference type="SAM" id="Phobius"/>
    </source>
</evidence>
<dbReference type="Pfam" id="PF00060">
    <property type="entry name" value="Lig_chan"/>
    <property type="match status" value="1"/>
</dbReference>
<accession>R7UIX8</accession>
<dbReference type="EMBL" id="KB300581">
    <property type="protein sequence ID" value="ELU06509.1"/>
    <property type="molecule type" value="Genomic_DNA"/>
</dbReference>
<reference evidence="12" key="1">
    <citation type="submission" date="2012-12" db="EMBL/GenBank/DDBJ databases">
        <authorList>
            <person name="Hellsten U."/>
            <person name="Grimwood J."/>
            <person name="Chapman J.A."/>
            <person name="Shapiro H."/>
            <person name="Aerts A."/>
            <person name="Otillar R.P."/>
            <person name="Terry A.Y."/>
            <person name="Boore J.L."/>
            <person name="Simakov O."/>
            <person name="Marletaz F."/>
            <person name="Cho S.-J."/>
            <person name="Edsinger-Gonzales E."/>
            <person name="Havlak P."/>
            <person name="Kuo D.-H."/>
            <person name="Larsson T."/>
            <person name="Lv J."/>
            <person name="Arendt D."/>
            <person name="Savage R."/>
            <person name="Osoegawa K."/>
            <person name="de Jong P."/>
            <person name="Lindberg D.R."/>
            <person name="Seaver E.C."/>
            <person name="Weisblat D.A."/>
            <person name="Putnam N.H."/>
            <person name="Grigoriev I.V."/>
            <person name="Rokhsar D.S."/>
        </authorList>
    </citation>
    <scope>NUCLEOTIDE SEQUENCE</scope>
    <source>
        <strain evidence="12">I ESC-2004</strain>
    </source>
</reference>
<dbReference type="Proteomes" id="UP000014760">
    <property type="component" value="Unassembled WGS sequence"/>
</dbReference>
<evidence type="ECO:0000313" key="12">
    <source>
        <dbReference type="Proteomes" id="UP000014760"/>
    </source>
</evidence>
<gene>
    <name evidence="10" type="ORF">CAPTEDRAFT_107202</name>
</gene>
<evidence type="ECO:0000256" key="5">
    <source>
        <dbReference type="ARBA" id="ARBA00023136"/>
    </source>
</evidence>
<dbReference type="PANTHER" id="PTHR42643">
    <property type="entry name" value="IONOTROPIC RECEPTOR 20A-RELATED"/>
    <property type="match status" value="1"/>
</dbReference>
<dbReference type="EMBL" id="AMQN01022751">
    <property type="status" value="NOT_ANNOTATED_CDS"/>
    <property type="molecule type" value="Genomic_DNA"/>
</dbReference>
<dbReference type="Gene3D" id="1.10.287.70">
    <property type="match status" value="1"/>
</dbReference>
<evidence type="ECO:0000313" key="10">
    <source>
        <dbReference type="EMBL" id="ELU06509.1"/>
    </source>
</evidence>
<feature type="domain" description="Ionotropic glutamate receptor C-terminal" evidence="9">
    <location>
        <begin position="4"/>
        <end position="75"/>
    </location>
</feature>
<name>R7UIX8_CAPTE</name>